<dbReference type="KEGG" id="nao:Y958_03085"/>
<dbReference type="AlphaFoldDB" id="A0A248JMJ4"/>
<reference evidence="1 2" key="1">
    <citation type="submission" date="2017-06" db="EMBL/GenBank/DDBJ databases">
        <title>Complete genome sequence of Nitrospirillum amazonense strain CBAmC, an endophytic nitrogen-fixing and plant growth-promoting bacterium, isolated from sugarcane.</title>
        <authorList>
            <person name="Schwab S."/>
            <person name="dos Santos Teixeira K.R."/>
            <person name="Simoes Araujo J.L."/>
            <person name="Soares Vidal M."/>
            <person name="Borges de Freitas H.R."/>
            <person name="Rivello Crivelaro A.L."/>
            <person name="Bueno de Camargo Nunes A."/>
            <person name="dos Santos C.M."/>
            <person name="Palmeira da Silva Rosa D."/>
            <person name="da Silva Padilha D."/>
            <person name="da Silva E."/>
            <person name="Araujo Terra L."/>
            <person name="Soares Mendes V."/>
            <person name="Farinelli L."/>
            <person name="Magalhaes Cruz L."/>
            <person name="Baldani J.I."/>
        </authorList>
    </citation>
    <scope>NUCLEOTIDE SEQUENCE [LARGE SCALE GENOMIC DNA]</scope>
    <source>
        <strain evidence="1 2">CBAmC</strain>
    </source>
</reference>
<name>A0A248JMJ4_9PROT</name>
<dbReference type="Gene3D" id="1.20.58.220">
    <property type="entry name" value="Phosphate transport system protein phou homolog 2, domain 2"/>
    <property type="match status" value="1"/>
</dbReference>
<dbReference type="InterPro" id="IPR038078">
    <property type="entry name" value="PhoU-like_sf"/>
</dbReference>
<sequence length="647" mass="70428">MSAKTRIVDLLGERALVVPALITTALTANEQAKYLLSLLQMAAAQAESPQIPAPTLKDDREACGIDEPSLDRTIALTENDGDGHYHIPGSGRILARLQEALRAMIAPLDKAGQPAAAEYAHRLDRLTATWASIGSDMMEGAAIAAMTSGRPATGDGLHVLIMDLHRDLNHLQATIACEEVAGAKAYGLGDADRATVAAFMAGLNRTAPLKFDHPGLDTVAVRNGSTLLIQNDIGTTEAHVLVVKVVGRSVTVIYTDVHLSRLRFLQTLSGDSGLAWQEVRAREATALEKEDLFYTTHGTATLESDEDLHSALNRLASHIVFLIDWNKARKRLGLLVPNEVAVEILTWAASHDFGHRAFLSLGGERLIYDALEQAVKTPLRYGEPLHEMMGVDIARGYLCFVLQTTAIGLLQGRSDALIRDQVRAELFTHFRTADQRLLTICADHAAAVSRLAEGLRSMLRESLSDKPLTPGQNATRAKLWESQADESVKALRVMARRLPGTEVFCRVIEEADDAADHLEEAAFQARLLFEAVPPEALPKPLLDLADLIVACAQAYRRAVDLAQHVQRGAAQDTVQHFLEASDGIVTLEHQADERHRAVVALLMAVPDDPRRLQLLSGLSQGMEQATDALQRAALILRDHMLAHVTFA</sequence>
<dbReference type="RefSeq" id="WP_088870867.1">
    <property type="nucleotide sequence ID" value="NZ_CP022110.1"/>
</dbReference>
<protein>
    <recommendedName>
        <fullName evidence="3">Phosphate transport regulator</fullName>
    </recommendedName>
</protein>
<evidence type="ECO:0008006" key="3">
    <source>
        <dbReference type="Google" id="ProtNLM"/>
    </source>
</evidence>
<dbReference type="Proteomes" id="UP000197153">
    <property type="component" value="Chromosome 1"/>
</dbReference>
<evidence type="ECO:0000313" key="2">
    <source>
        <dbReference type="Proteomes" id="UP000197153"/>
    </source>
</evidence>
<proteinExistence type="predicted"/>
<organism evidence="1 2">
    <name type="scientific">Nitrospirillum viridazoti CBAmc</name>
    <dbReference type="NCBI Taxonomy" id="1441467"/>
    <lineage>
        <taxon>Bacteria</taxon>
        <taxon>Pseudomonadati</taxon>
        <taxon>Pseudomonadota</taxon>
        <taxon>Alphaproteobacteria</taxon>
        <taxon>Rhodospirillales</taxon>
        <taxon>Azospirillaceae</taxon>
        <taxon>Nitrospirillum</taxon>
        <taxon>Nitrospirillum viridazoti</taxon>
    </lineage>
</organism>
<gene>
    <name evidence="1" type="ORF">Y958_03085</name>
</gene>
<accession>A0A248JMJ4</accession>
<keyword evidence="2" id="KW-1185">Reference proteome</keyword>
<evidence type="ECO:0000313" key="1">
    <source>
        <dbReference type="EMBL" id="ASG19925.1"/>
    </source>
</evidence>
<dbReference type="EMBL" id="CP022110">
    <property type="protein sequence ID" value="ASG19925.1"/>
    <property type="molecule type" value="Genomic_DNA"/>
</dbReference>